<evidence type="ECO:0000256" key="16">
    <source>
        <dbReference type="ARBA" id="ARBA00023209"/>
    </source>
</evidence>
<feature type="transmembrane region" description="Helical" evidence="19">
    <location>
        <begin position="135"/>
        <end position="157"/>
    </location>
</feature>
<evidence type="ECO:0000256" key="10">
    <source>
        <dbReference type="ARBA" id="ARBA00022679"/>
    </source>
</evidence>
<evidence type="ECO:0000256" key="12">
    <source>
        <dbReference type="ARBA" id="ARBA00022695"/>
    </source>
</evidence>
<keyword evidence="11 18" id="KW-0812">Transmembrane</keyword>
<keyword evidence="15 19" id="KW-0472">Membrane</keyword>
<feature type="transmembrane region" description="Helical" evidence="19">
    <location>
        <begin position="54"/>
        <end position="74"/>
    </location>
</feature>
<evidence type="ECO:0000313" key="20">
    <source>
        <dbReference type="EMBL" id="KKB63199.1"/>
    </source>
</evidence>
<evidence type="ECO:0000256" key="15">
    <source>
        <dbReference type="ARBA" id="ARBA00023136"/>
    </source>
</evidence>
<keyword evidence="8" id="KW-1003">Cell membrane</keyword>
<keyword evidence="17" id="KW-1208">Phospholipid metabolism</keyword>
<evidence type="ECO:0000256" key="2">
    <source>
        <dbReference type="ARBA" id="ARBA00004651"/>
    </source>
</evidence>
<keyword evidence="14" id="KW-0443">Lipid metabolism</keyword>
<reference evidence="20 21" key="1">
    <citation type="submission" date="2015-03" db="EMBL/GenBank/DDBJ databases">
        <title>Draft Genome Sequence of Burkholderia andropogonis type strain ICMP2807, isolated from Sorghum bicolor.</title>
        <authorList>
            <person name="Lopes-Santos L."/>
            <person name="Castro D.B."/>
            <person name="Ottoboni L.M."/>
            <person name="Park D."/>
            <person name="Weirc B.S."/>
            <person name="Destefano S.A."/>
        </authorList>
    </citation>
    <scope>NUCLEOTIDE SEQUENCE [LARGE SCALE GENOMIC DNA]</scope>
    <source>
        <strain evidence="20 21">ICMP2807</strain>
    </source>
</reference>
<evidence type="ECO:0000256" key="18">
    <source>
        <dbReference type="RuleBase" id="RU003938"/>
    </source>
</evidence>
<sequence length="280" mass="29816">MLKTRVITAIVLLLILVPVTLWAPISGFGTMIGIVLVCAAWEWARLLKLTGIRPYVYAAVAALALLASMRGAATDAGAPLGLYKACAVFWVLLVPYVFIRRPILAAGAWRTFMLLAGIIVFLGCWHALVSARRDWGVALVLSMMIVVWLADIGAYFVGRRFGKRKLALTISPGKSWEGAIGGAVVVLIVAGLAIATHVFAPTIFTEYAARFGIGRALAAVLLLVVFSVIGDLFESLMKRQAGVKDSSQLLPGHGGVLDRVDALLPVLPLAMLLLGSGNLV</sequence>
<comment type="catalytic activity">
    <reaction evidence="1 18">
        <text>a 1,2-diacyl-sn-glycero-3-phosphate + CTP + H(+) = a CDP-1,2-diacyl-sn-glycerol + diphosphate</text>
        <dbReference type="Rhea" id="RHEA:16229"/>
        <dbReference type="ChEBI" id="CHEBI:15378"/>
        <dbReference type="ChEBI" id="CHEBI:33019"/>
        <dbReference type="ChEBI" id="CHEBI:37563"/>
        <dbReference type="ChEBI" id="CHEBI:58332"/>
        <dbReference type="ChEBI" id="CHEBI:58608"/>
        <dbReference type="EC" id="2.7.7.41"/>
    </reaction>
</comment>
<feature type="transmembrane region" description="Helical" evidence="19">
    <location>
        <begin position="80"/>
        <end position="99"/>
    </location>
</feature>
<dbReference type="UniPathway" id="UPA00557">
    <property type="reaction ID" value="UER00614"/>
</dbReference>
<evidence type="ECO:0000256" key="13">
    <source>
        <dbReference type="ARBA" id="ARBA00022989"/>
    </source>
</evidence>
<keyword evidence="13 19" id="KW-1133">Transmembrane helix</keyword>
<keyword evidence="12 18" id="KW-0548">Nucleotidyltransferase</keyword>
<dbReference type="EC" id="2.7.7.41" evidence="6 18"/>
<evidence type="ECO:0000313" key="21">
    <source>
        <dbReference type="Proteomes" id="UP000033618"/>
    </source>
</evidence>
<evidence type="ECO:0000256" key="14">
    <source>
        <dbReference type="ARBA" id="ARBA00023098"/>
    </source>
</evidence>
<dbReference type="Proteomes" id="UP000033618">
    <property type="component" value="Unassembled WGS sequence"/>
</dbReference>
<dbReference type="GO" id="GO:0004605">
    <property type="term" value="F:phosphatidate cytidylyltransferase activity"/>
    <property type="evidence" value="ECO:0007669"/>
    <property type="project" value="UniProtKB-EC"/>
</dbReference>
<dbReference type="GO" id="GO:0016024">
    <property type="term" value="P:CDP-diacylglycerol biosynthetic process"/>
    <property type="evidence" value="ECO:0007669"/>
    <property type="project" value="UniProtKB-UniPathway"/>
</dbReference>
<protein>
    <recommendedName>
        <fullName evidence="7 18">Phosphatidate cytidylyltransferase</fullName>
        <ecNumber evidence="6 18">2.7.7.41</ecNumber>
    </recommendedName>
</protein>
<feature type="transmembrane region" description="Helical" evidence="19">
    <location>
        <begin position="111"/>
        <end position="129"/>
    </location>
</feature>
<evidence type="ECO:0000256" key="9">
    <source>
        <dbReference type="ARBA" id="ARBA00022516"/>
    </source>
</evidence>
<dbReference type="STRING" id="28092.WM40_13300"/>
<feature type="transmembrane region" description="Helical" evidence="19">
    <location>
        <begin position="178"/>
        <end position="200"/>
    </location>
</feature>
<comment type="similarity">
    <text evidence="5 18">Belongs to the CDS family.</text>
</comment>
<evidence type="ECO:0000256" key="7">
    <source>
        <dbReference type="ARBA" id="ARBA00019373"/>
    </source>
</evidence>
<evidence type="ECO:0000256" key="1">
    <source>
        <dbReference type="ARBA" id="ARBA00001698"/>
    </source>
</evidence>
<dbReference type="PANTHER" id="PTHR46382:SF1">
    <property type="entry name" value="PHOSPHATIDATE CYTIDYLYLTRANSFERASE"/>
    <property type="match status" value="1"/>
</dbReference>
<dbReference type="PATRIC" id="fig|28092.6.peg.3127"/>
<evidence type="ECO:0000256" key="8">
    <source>
        <dbReference type="ARBA" id="ARBA00022475"/>
    </source>
</evidence>
<dbReference type="InterPro" id="IPR000374">
    <property type="entry name" value="PC_trans"/>
</dbReference>
<comment type="pathway">
    <text evidence="4">Lipid metabolism.</text>
</comment>
<proteinExistence type="inferred from homology"/>
<evidence type="ECO:0000256" key="3">
    <source>
        <dbReference type="ARBA" id="ARBA00005119"/>
    </source>
</evidence>
<evidence type="ECO:0000256" key="4">
    <source>
        <dbReference type="ARBA" id="ARBA00005189"/>
    </source>
</evidence>
<dbReference type="GO" id="GO:0005886">
    <property type="term" value="C:plasma membrane"/>
    <property type="evidence" value="ECO:0007669"/>
    <property type="project" value="UniProtKB-SubCell"/>
</dbReference>
<keyword evidence="10 18" id="KW-0808">Transferase</keyword>
<evidence type="ECO:0000256" key="17">
    <source>
        <dbReference type="ARBA" id="ARBA00023264"/>
    </source>
</evidence>
<dbReference type="RefSeq" id="WP_024903089.1">
    <property type="nucleotide sequence ID" value="NZ_CADFGU010000002.1"/>
</dbReference>
<evidence type="ECO:0000256" key="11">
    <source>
        <dbReference type="ARBA" id="ARBA00022692"/>
    </source>
</evidence>
<dbReference type="AlphaFoldDB" id="A0A0F5K015"/>
<name>A0A0F5K015_9BURK</name>
<dbReference type="PROSITE" id="PS01315">
    <property type="entry name" value="CDS"/>
    <property type="match status" value="1"/>
</dbReference>
<feature type="transmembrane region" description="Helical" evidence="19">
    <location>
        <begin position="212"/>
        <end position="233"/>
    </location>
</feature>
<dbReference type="Pfam" id="PF01148">
    <property type="entry name" value="CTP_transf_1"/>
    <property type="match status" value="1"/>
</dbReference>
<comment type="caution">
    <text evidence="20">The sequence shown here is derived from an EMBL/GenBank/DDBJ whole genome shotgun (WGS) entry which is preliminary data.</text>
</comment>
<dbReference type="EMBL" id="LAQU01000012">
    <property type="protein sequence ID" value="KKB63199.1"/>
    <property type="molecule type" value="Genomic_DNA"/>
</dbReference>
<accession>A0A0F5K015</accession>
<dbReference type="PANTHER" id="PTHR46382">
    <property type="entry name" value="PHOSPHATIDATE CYTIDYLYLTRANSFERASE"/>
    <property type="match status" value="1"/>
</dbReference>
<comment type="subcellular location">
    <subcellularLocation>
        <location evidence="2">Cell membrane</location>
        <topology evidence="2">Multi-pass membrane protein</topology>
    </subcellularLocation>
</comment>
<gene>
    <name evidence="20" type="ORF">WM40_13300</name>
</gene>
<evidence type="ECO:0000256" key="6">
    <source>
        <dbReference type="ARBA" id="ARBA00012487"/>
    </source>
</evidence>
<keyword evidence="21" id="KW-1185">Reference proteome</keyword>
<keyword evidence="16" id="KW-0594">Phospholipid biosynthesis</keyword>
<dbReference type="OrthoDB" id="9799199at2"/>
<evidence type="ECO:0000256" key="19">
    <source>
        <dbReference type="SAM" id="Phobius"/>
    </source>
</evidence>
<comment type="pathway">
    <text evidence="3 18">Phospholipid metabolism; CDP-diacylglycerol biosynthesis; CDP-diacylglycerol from sn-glycerol 3-phosphate: step 3/3.</text>
</comment>
<evidence type="ECO:0000256" key="5">
    <source>
        <dbReference type="ARBA" id="ARBA00010185"/>
    </source>
</evidence>
<keyword evidence="9" id="KW-0444">Lipid biosynthesis</keyword>
<organism evidence="20 21">
    <name type="scientific">Robbsia andropogonis</name>
    <dbReference type="NCBI Taxonomy" id="28092"/>
    <lineage>
        <taxon>Bacteria</taxon>
        <taxon>Pseudomonadati</taxon>
        <taxon>Pseudomonadota</taxon>
        <taxon>Betaproteobacteria</taxon>
        <taxon>Burkholderiales</taxon>
        <taxon>Burkholderiaceae</taxon>
        <taxon>Robbsia</taxon>
    </lineage>
</organism>